<feature type="chain" id="PRO_5011961961" evidence="1">
    <location>
        <begin position="21"/>
        <end position="412"/>
    </location>
</feature>
<evidence type="ECO:0000256" key="1">
    <source>
        <dbReference type="SAM" id="SignalP"/>
    </source>
</evidence>
<dbReference type="SUPFAM" id="SSF50952">
    <property type="entry name" value="Soluble quinoprotein glucose dehydrogenase"/>
    <property type="match status" value="1"/>
</dbReference>
<dbReference type="Gene3D" id="2.120.10.30">
    <property type="entry name" value="TolB, C-terminal domain"/>
    <property type="match status" value="1"/>
</dbReference>
<dbReference type="PANTHER" id="PTHR19328">
    <property type="entry name" value="HEDGEHOG-INTERACTING PROTEIN"/>
    <property type="match status" value="1"/>
</dbReference>
<organism evidence="3 4">
    <name type="scientific">Daejeonella lutea</name>
    <dbReference type="NCBI Taxonomy" id="572036"/>
    <lineage>
        <taxon>Bacteria</taxon>
        <taxon>Pseudomonadati</taxon>
        <taxon>Bacteroidota</taxon>
        <taxon>Sphingobacteriia</taxon>
        <taxon>Sphingobacteriales</taxon>
        <taxon>Sphingobacteriaceae</taxon>
        <taxon>Daejeonella</taxon>
    </lineage>
</organism>
<feature type="signal peptide" evidence="1">
    <location>
        <begin position="1"/>
        <end position="20"/>
    </location>
</feature>
<dbReference type="PROSITE" id="PS51257">
    <property type="entry name" value="PROKAR_LIPOPROTEIN"/>
    <property type="match status" value="1"/>
</dbReference>
<keyword evidence="1" id="KW-0732">Signal</keyword>
<accession>A0A1T5BDF6</accession>
<reference evidence="4" key="1">
    <citation type="submission" date="2017-02" db="EMBL/GenBank/DDBJ databases">
        <authorList>
            <person name="Varghese N."/>
            <person name="Submissions S."/>
        </authorList>
    </citation>
    <scope>NUCLEOTIDE SEQUENCE [LARGE SCALE GENOMIC DNA]</scope>
    <source>
        <strain evidence="4">DSM 22385</strain>
    </source>
</reference>
<dbReference type="OrthoDB" id="9770043at2"/>
<dbReference type="AlphaFoldDB" id="A0A1T5BDF6"/>
<feature type="domain" description="Glucose/Sorbosone dehydrogenase" evidence="2">
    <location>
        <begin position="80"/>
        <end position="407"/>
    </location>
</feature>
<name>A0A1T5BDF6_9SPHI</name>
<sequence length="412" mass="44074">MQQKFPILMAAATLALYACGNNVTDVNSSKTDSISSDSVSVPVETKAPNSTYKPAFAGQTRIPSVKTTTAYQSKVLTSGLKSPWGIASLPDGKLLVTEKGGTMKIVTTSGTVSAALSGIPVVDSKGQGGLLGVTIDPAFDQNRMVYWAFSEPVSGGNHTSLAKGKLSADEKSIENATVIYRATPAYNGDKHYGGRVIFDNNGNLLLSTGERSDMVTRPQAQDPKSGLGKVIRLTTEGKPASGNPTIDAARPEIYSYGHRNVQGLAIHPTTGDIWEGEFGPRGGDEINLVQPGKNYGWPTITYGIEYSGETIGAGITQKDGLEQPVYYWDPVISPSGMTFYKGTSIPEWENNLFVGALSGMHIARLVIENNKVTGEERLLAGENQRFRAVIQGKDGALYAITDQGKLYWIGKK</sequence>
<gene>
    <name evidence="3" type="ORF">SAMN05661099_1488</name>
</gene>
<keyword evidence="4" id="KW-1185">Reference proteome</keyword>
<proteinExistence type="predicted"/>
<evidence type="ECO:0000313" key="4">
    <source>
        <dbReference type="Proteomes" id="UP000189981"/>
    </source>
</evidence>
<evidence type="ECO:0000313" key="3">
    <source>
        <dbReference type="EMBL" id="SKB44873.1"/>
    </source>
</evidence>
<dbReference type="RefSeq" id="WP_079701959.1">
    <property type="nucleotide sequence ID" value="NZ_FUYR01000001.1"/>
</dbReference>
<protein>
    <submittedName>
        <fullName evidence="3">Glucose/arabinose dehydrogenase, beta-propeller fold</fullName>
    </submittedName>
</protein>
<dbReference type="PANTHER" id="PTHR19328:SF75">
    <property type="entry name" value="ALDOSE SUGAR DEHYDROGENASE YLII"/>
    <property type="match status" value="1"/>
</dbReference>
<dbReference type="EMBL" id="FUYR01000001">
    <property type="protein sequence ID" value="SKB44873.1"/>
    <property type="molecule type" value="Genomic_DNA"/>
</dbReference>
<evidence type="ECO:0000259" key="2">
    <source>
        <dbReference type="Pfam" id="PF07995"/>
    </source>
</evidence>
<dbReference type="STRING" id="572036.SAMN05661099_1488"/>
<dbReference type="InterPro" id="IPR012938">
    <property type="entry name" value="Glc/Sorbosone_DH"/>
</dbReference>
<dbReference type="Pfam" id="PF07995">
    <property type="entry name" value="GSDH"/>
    <property type="match status" value="1"/>
</dbReference>
<dbReference type="InterPro" id="IPR011041">
    <property type="entry name" value="Quinoprot_gluc/sorb_DH_b-prop"/>
</dbReference>
<dbReference type="Proteomes" id="UP000189981">
    <property type="component" value="Unassembled WGS sequence"/>
</dbReference>
<dbReference type="InterPro" id="IPR011042">
    <property type="entry name" value="6-blade_b-propeller_TolB-like"/>
</dbReference>